<dbReference type="SUPFAM" id="SSF47384">
    <property type="entry name" value="Homodimeric domain of signal transducing histidine kinase"/>
    <property type="match status" value="1"/>
</dbReference>
<evidence type="ECO:0000256" key="11">
    <source>
        <dbReference type="ARBA" id="ARBA00022801"/>
    </source>
</evidence>
<feature type="transmembrane region" description="Helical" evidence="21">
    <location>
        <begin position="569"/>
        <end position="589"/>
    </location>
</feature>
<dbReference type="InterPro" id="IPR036890">
    <property type="entry name" value="HATPase_C_sf"/>
</dbReference>
<keyword evidence="11" id="KW-0378">Hydrolase</keyword>
<proteinExistence type="predicted"/>
<dbReference type="InterPro" id="IPR003660">
    <property type="entry name" value="HAMP_dom"/>
</dbReference>
<evidence type="ECO:0000256" key="4">
    <source>
        <dbReference type="ARBA" id="ARBA00004651"/>
    </source>
</evidence>
<dbReference type="Pfam" id="PF02518">
    <property type="entry name" value="HATPase_c"/>
    <property type="match status" value="1"/>
</dbReference>
<dbReference type="Proteomes" id="UP000000933">
    <property type="component" value="Chromosome"/>
</dbReference>
<comment type="cofactor">
    <cofactor evidence="3">
        <name>Mg(2+)</name>
        <dbReference type="ChEBI" id="CHEBI:18420"/>
    </cofactor>
</comment>
<dbReference type="Gene3D" id="6.10.340.10">
    <property type="match status" value="1"/>
</dbReference>
<feature type="transmembrane region" description="Helical" evidence="21">
    <location>
        <begin position="278"/>
        <end position="299"/>
    </location>
</feature>
<dbReference type="GO" id="GO:0004721">
    <property type="term" value="F:phosphoprotein phosphatase activity"/>
    <property type="evidence" value="ECO:0007669"/>
    <property type="project" value="UniProtKB-KW"/>
</dbReference>
<keyword evidence="18" id="KW-0464">Manganese</keyword>
<feature type="transmembrane region" description="Helical" evidence="21">
    <location>
        <begin position="466"/>
        <end position="487"/>
    </location>
</feature>
<dbReference type="Pfam" id="PF00672">
    <property type="entry name" value="HAMP"/>
    <property type="match status" value="1"/>
</dbReference>
<dbReference type="PRINTS" id="PR00344">
    <property type="entry name" value="BCTRLSENSOR"/>
</dbReference>
<dbReference type="GO" id="GO:0000155">
    <property type="term" value="F:phosphorelay sensor kinase activity"/>
    <property type="evidence" value="ECO:0007669"/>
    <property type="project" value="InterPro"/>
</dbReference>
<name>D5H6U4_SALRM</name>
<comment type="catalytic activity">
    <reaction evidence="1">
        <text>ATP + protein L-histidine = ADP + protein N-phospho-L-histidine.</text>
        <dbReference type="EC" id="2.7.13.3"/>
    </reaction>
</comment>
<dbReference type="CDD" id="cd00082">
    <property type="entry name" value="HisKA"/>
    <property type="match status" value="1"/>
</dbReference>
<comment type="subcellular location">
    <subcellularLocation>
        <location evidence="4">Cell membrane</location>
        <topology evidence="4">Multi-pass membrane protein</topology>
    </subcellularLocation>
</comment>
<evidence type="ECO:0000256" key="2">
    <source>
        <dbReference type="ARBA" id="ARBA00001936"/>
    </source>
</evidence>
<keyword evidence="16" id="KW-0346">Stress response</keyword>
<feature type="domain" description="Histidine kinase" evidence="22">
    <location>
        <begin position="1162"/>
        <end position="1385"/>
    </location>
</feature>
<evidence type="ECO:0000256" key="19">
    <source>
        <dbReference type="ARBA" id="ARBA00040454"/>
    </source>
</evidence>
<evidence type="ECO:0000256" key="20">
    <source>
        <dbReference type="ARBA" id="ARBA00041776"/>
    </source>
</evidence>
<evidence type="ECO:0000259" key="23">
    <source>
        <dbReference type="PROSITE" id="PS50885"/>
    </source>
</evidence>
<dbReference type="PROSITE" id="PS50109">
    <property type="entry name" value="HIS_KIN"/>
    <property type="match status" value="1"/>
</dbReference>
<dbReference type="InterPro" id="IPR004358">
    <property type="entry name" value="Sig_transdc_His_kin-like_C"/>
</dbReference>
<keyword evidence="14" id="KW-0904">Protein phosphatase</keyword>
<dbReference type="Gene3D" id="3.30.565.10">
    <property type="entry name" value="Histidine kinase-like ATPase, C-terminal domain"/>
    <property type="match status" value="1"/>
</dbReference>
<dbReference type="InterPro" id="IPR003594">
    <property type="entry name" value="HATPase_dom"/>
</dbReference>
<reference evidence="25" key="2">
    <citation type="submission" date="2010-04" db="EMBL/GenBank/DDBJ databases">
        <title>Genome sequence of Salinibacter ruber M8.</title>
        <authorList>
            <consortium name="Genoscope"/>
        </authorList>
    </citation>
    <scope>NUCLEOTIDE SEQUENCE [LARGE SCALE GENOMIC DNA]</scope>
    <source>
        <strain evidence="25">M8</strain>
    </source>
</reference>
<protein>
    <recommendedName>
        <fullName evidence="19">Signal transduction histidine-protein kinase/phosphatase MprB</fullName>
        <ecNumber evidence="5">2.7.13.3</ecNumber>
    </recommendedName>
    <alternativeName>
        <fullName evidence="20">Mycobacterial persistence regulator B</fullName>
    </alternativeName>
</protein>
<feature type="transmembrane region" description="Helical" evidence="21">
    <location>
        <begin position="907"/>
        <end position="927"/>
    </location>
</feature>
<dbReference type="InterPro" id="IPR050980">
    <property type="entry name" value="2C_sensor_his_kinase"/>
</dbReference>
<evidence type="ECO:0000256" key="12">
    <source>
        <dbReference type="ARBA" id="ARBA00022840"/>
    </source>
</evidence>
<keyword evidence="6" id="KW-1003">Cell membrane</keyword>
<dbReference type="CDD" id="cd06225">
    <property type="entry name" value="HAMP"/>
    <property type="match status" value="1"/>
</dbReference>
<feature type="transmembrane region" description="Helical" evidence="21">
    <location>
        <begin position="420"/>
        <end position="446"/>
    </location>
</feature>
<dbReference type="EMBL" id="FP565814">
    <property type="protein sequence ID" value="CBH23749.1"/>
    <property type="molecule type" value="Genomic_DNA"/>
</dbReference>
<comment type="cofactor">
    <cofactor evidence="2">
        <name>Mn(2+)</name>
        <dbReference type="ChEBI" id="CHEBI:29035"/>
    </cofactor>
</comment>
<evidence type="ECO:0000256" key="16">
    <source>
        <dbReference type="ARBA" id="ARBA00023016"/>
    </source>
</evidence>
<evidence type="ECO:0000256" key="21">
    <source>
        <dbReference type="SAM" id="Phobius"/>
    </source>
</evidence>
<keyword evidence="15" id="KW-0902">Two-component regulatory system</keyword>
<keyword evidence="21" id="KW-1133">Transmembrane helix</keyword>
<evidence type="ECO:0000256" key="9">
    <source>
        <dbReference type="ARBA" id="ARBA00022741"/>
    </source>
</evidence>
<keyword evidence="12" id="KW-0067">ATP-binding</keyword>
<dbReference type="SMART" id="SM00387">
    <property type="entry name" value="HATPase_c"/>
    <property type="match status" value="1"/>
</dbReference>
<evidence type="ECO:0000256" key="5">
    <source>
        <dbReference type="ARBA" id="ARBA00012438"/>
    </source>
</evidence>
<evidence type="ECO:0000256" key="14">
    <source>
        <dbReference type="ARBA" id="ARBA00022912"/>
    </source>
</evidence>
<dbReference type="Pfam" id="PF00512">
    <property type="entry name" value="HisKA"/>
    <property type="match status" value="1"/>
</dbReference>
<evidence type="ECO:0000256" key="6">
    <source>
        <dbReference type="ARBA" id="ARBA00022475"/>
    </source>
</evidence>
<dbReference type="PANTHER" id="PTHR44936">
    <property type="entry name" value="SENSOR PROTEIN CREC"/>
    <property type="match status" value="1"/>
</dbReference>
<gene>
    <name evidence="24" type="primary">ntrB</name>
    <name evidence="24" type="ordered locus">SRM_00828</name>
</gene>
<evidence type="ECO:0000256" key="1">
    <source>
        <dbReference type="ARBA" id="ARBA00000085"/>
    </source>
</evidence>
<dbReference type="InterPro" id="IPR005467">
    <property type="entry name" value="His_kinase_dom"/>
</dbReference>
<evidence type="ECO:0000259" key="22">
    <source>
        <dbReference type="PROSITE" id="PS50109"/>
    </source>
</evidence>
<accession>D5H6U4</accession>
<keyword evidence="8" id="KW-0808">Transferase</keyword>
<feature type="transmembrane region" description="Helical" evidence="21">
    <location>
        <begin position="539"/>
        <end position="557"/>
    </location>
</feature>
<evidence type="ECO:0000256" key="18">
    <source>
        <dbReference type="ARBA" id="ARBA00023211"/>
    </source>
</evidence>
<evidence type="ECO:0000256" key="3">
    <source>
        <dbReference type="ARBA" id="ARBA00001946"/>
    </source>
</evidence>
<keyword evidence="17" id="KW-0843">Virulence</keyword>
<evidence type="ECO:0000313" key="25">
    <source>
        <dbReference type="Proteomes" id="UP000000933"/>
    </source>
</evidence>
<dbReference type="GO" id="GO:0005886">
    <property type="term" value="C:plasma membrane"/>
    <property type="evidence" value="ECO:0007669"/>
    <property type="project" value="UniProtKB-SubCell"/>
</dbReference>
<dbReference type="SMART" id="SM00304">
    <property type="entry name" value="HAMP"/>
    <property type="match status" value="1"/>
</dbReference>
<feature type="transmembrane region" description="Helical" evidence="21">
    <location>
        <begin position="1070"/>
        <end position="1096"/>
    </location>
</feature>
<evidence type="ECO:0000313" key="24">
    <source>
        <dbReference type="EMBL" id="CBH23749.1"/>
    </source>
</evidence>
<organism evidence="24 25">
    <name type="scientific">Salinibacter ruber (strain M8)</name>
    <dbReference type="NCBI Taxonomy" id="761659"/>
    <lineage>
        <taxon>Bacteria</taxon>
        <taxon>Pseudomonadati</taxon>
        <taxon>Rhodothermota</taxon>
        <taxon>Rhodothermia</taxon>
        <taxon>Rhodothermales</taxon>
        <taxon>Salinibacteraceae</taxon>
        <taxon>Salinibacter</taxon>
    </lineage>
</organism>
<evidence type="ECO:0000256" key="13">
    <source>
        <dbReference type="ARBA" id="ARBA00022842"/>
    </source>
</evidence>
<dbReference type="GO" id="GO:0005524">
    <property type="term" value="F:ATP binding"/>
    <property type="evidence" value="ECO:0007669"/>
    <property type="project" value="UniProtKB-KW"/>
</dbReference>
<dbReference type="EC" id="2.7.13.3" evidence="5"/>
<reference evidence="24 25" key="1">
    <citation type="journal article" date="2010" name="ISME J.">
        <title>Fine-scale evolution: genomic, phenotypic and ecological differentiation in two coexisting Salinibacter ruber strains.</title>
        <authorList>
            <person name="Pena A."/>
            <person name="Teeling H."/>
            <person name="Huerta-Cepas J."/>
            <person name="Santos F."/>
            <person name="Yarza P."/>
            <person name="Brito-Echeverria J."/>
            <person name="Lucio M."/>
            <person name="Schmitt-Kopplin P."/>
            <person name="Meseguer I."/>
            <person name="Schenowitz C."/>
            <person name="Dossat C."/>
            <person name="Barbe V."/>
            <person name="Dopazo J."/>
            <person name="Rossello-Mora R."/>
            <person name="Schuler M."/>
            <person name="Glockner F.O."/>
            <person name="Amann R."/>
            <person name="Gabaldon T."/>
            <person name="Anton J."/>
        </authorList>
    </citation>
    <scope>NUCLEOTIDE SEQUENCE [LARGE SCALE GENOMIC DNA]</scope>
    <source>
        <strain evidence="24 25">M8</strain>
    </source>
</reference>
<dbReference type="HOGENOM" id="CLU_257936_0_0_10"/>
<dbReference type="InterPro" id="IPR036097">
    <property type="entry name" value="HisK_dim/P_sf"/>
</dbReference>
<feature type="domain" description="HAMP" evidence="23">
    <location>
        <begin position="1093"/>
        <end position="1145"/>
    </location>
</feature>
<feature type="transmembrane region" description="Helical" evidence="21">
    <location>
        <begin position="508"/>
        <end position="527"/>
    </location>
</feature>
<feature type="transmembrane region" description="Helical" evidence="21">
    <location>
        <begin position="862"/>
        <end position="886"/>
    </location>
</feature>
<feature type="transmembrane region" description="Helical" evidence="21">
    <location>
        <begin position="375"/>
        <end position="393"/>
    </location>
</feature>
<keyword evidence="9" id="KW-0547">Nucleotide-binding</keyword>
<keyword evidence="10 24" id="KW-0418">Kinase</keyword>
<dbReference type="SUPFAM" id="SSF55874">
    <property type="entry name" value="ATPase domain of HSP90 chaperone/DNA topoisomerase II/histidine kinase"/>
    <property type="match status" value="1"/>
</dbReference>
<keyword evidence="21" id="KW-0812">Transmembrane</keyword>
<dbReference type="PANTHER" id="PTHR44936:SF9">
    <property type="entry name" value="SENSOR PROTEIN CREC"/>
    <property type="match status" value="1"/>
</dbReference>
<keyword evidence="13" id="KW-0460">Magnesium</keyword>
<sequence>MGPSPKGGSLVCGLVAPVRVMDRLLRMLRRRPWAWGVGLGICLGLLVTAGLRTYAVQSVAANAAARQEATVEAALATIQERFEGLRDRLHDRAEGLAADSTIWQDLRAWREQGTRPARLAQYVAARPSAARTAIEVYAPNGRVLAWAGPQVPVDSAQAGKGGAARPRTAVVRDGRGRWALAAWAPVTRGGTRLGAVRVVRVVRYRPPVQNRYVQATGLEAQWSRATGELVRVRWSGAPPATPHRALRGRNGAVLGYASVEPPPPDRLVDRTAAFYTDLLAAGAVGLLGWVLALGGHWYLRLARRPGLRRHWRARRAAAGRLALVALLAVGARYAMLALDVPARWAGPGSGIAPLFNPTYFASTLGGGLFRSIGDLLLTGVWAAGLATGVVYLARHYRPRAEALSGLPEAFRRYAPDRPHAARYLGTLLGLVAGSLGAIVVLAFIVRRAVFDSTLDFFARTGLLPEPLVLGVLCGLFLLVAAGILVGTGGTWGALRRLLHHRPRSWPRGIGLVLGTGLYGGALAALYLGTDVQAFVSLPYVLALLAGVGGLATYGLVGPAHGDEALTLRGLLGGLFAVTLLLYPLLYAGMDAKRQEHMVDAARSFERGQDPRVLYSVRRVLRSAAEALGPSVRAADPASEARLDSIAPQVVRESLLSSLATYEVRLSVLEWDGTVRRQYTADGPVAAGEQTEDAARRAFAGLWSRYGQRPGPVVEQLSTGAPVRTAETRRVQYAGLLGVPTGGEFVEGWVLVRIEPQSVLPRTGFGLSRVLLPDGSFGDLYADLSLAEFRDGRLVRSVGEAFGRARLRPPKRDALRGKPGVWRNETVQGREYLTHYRRFVPVGETTPSTVAVRIPATLAFDHLYYLLRLTVAGLCVGLVVYLLGLYVRHRRGRLPASRVRFRNKVLNAFLVVGIVSMVAVGVVGVRVVTGENERAIERRMHDQLTRVEETLALAARPGEPLWRTAERMDVDTLAARVGLDLHLYDEGRLARTSQPRLRRDGLVDERLPGGVYHELYDEAYRFVTAEGSIGQFRYRVGYRALVDETGRPRVVVGVPTLAQQEQLQEEKSRTLAYLFGALLLLVVVVMLTGVVLANALARPIAQLREGLEAVGEGRFTRTLSVDTRDEVGDLVQTFNEMRDQLAESRRKLARQERELAWREMARQVAHEIKNPLTPMKLSIQHLRRAFTRTDDATDAAEFAEVFDRITSTLVEQVESLVRIADEFSTFARLPTRVPEPIDLVEVVRGAASLMEEEAANAEALALDLPGDPLVVEADREELRRVYINLLKNALQALPDDREGRVRVTARREENAGDGPSVYSEVIDNGTGIPPEVQDKVFEPNFSTKTSGTGLGLAIAQKSIDELGGAIGYETTEGEGTTFWIRLPLVDEPA</sequence>
<dbReference type="InterPro" id="IPR003661">
    <property type="entry name" value="HisK_dim/P_dom"/>
</dbReference>
<evidence type="ECO:0000256" key="15">
    <source>
        <dbReference type="ARBA" id="ARBA00023012"/>
    </source>
</evidence>
<evidence type="ECO:0000256" key="7">
    <source>
        <dbReference type="ARBA" id="ARBA00022553"/>
    </source>
</evidence>
<feature type="transmembrane region" description="Helical" evidence="21">
    <location>
        <begin position="33"/>
        <end position="51"/>
    </location>
</feature>
<dbReference type="SUPFAM" id="SSF158472">
    <property type="entry name" value="HAMP domain-like"/>
    <property type="match status" value="1"/>
</dbReference>
<evidence type="ECO:0000256" key="8">
    <source>
        <dbReference type="ARBA" id="ARBA00022679"/>
    </source>
</evidence>
<feature type="transmembrane region" description="Helical" evidence="21">
    <location>
        <begin position="320"/>
        <end position="338"/>
    </location>
</feature>
<keyword evidence="7" id="KW-0597">Phosphoprotein</keyword>
<evidence type="ECO:0000256" key="17">
    <source>
        <dbReference type="ARBA" id="ARBA00023026"/>
    </source>
</evidence>
<keyword evidence="21" id="KW-0472">Membrane</keyword>
<dbReference type="SMART" id="SM00388">
    <property type="entry name" value="HisKA"/>
    <property type="match status" value="1"/>
</dbReference>
<dbReference type="KEGG" id="srm:SRM_00828"/>
<evidence type="ECO:0000256" key="10">
    <source>
        <dbReference type="ARBA" id="ARBA00022777"/>
    </source>
</evidence>
<dbReference type="PROSITE" id="PS50885">
    <property type="entry name" value="HAMP"/>
    <property type="match status" value="1"/>
</dbReference>
<dbReference type="Gene3D" id="1.10.287.130">
    <property type="match status" value="1"/>
</dbReference>